<reference evidence="1 2" key="1">
    <citation type="journal article" date="2018" name="Int. J. Syst. Evol. Microbiol.">
        <title>Uliginosibacterium sediminicola sp. nov., isolated from freshwater sediment.</title>
        <authorList>
            <person name="Hwang W.M."/>
            <person name="Kim S.M."/>
            <person name="Kang K."/>
            <person name="Ahn T.Y."/>
        </authorList>
    </citation>
    <scope>NUCLEOTIDE SEQUENCE [LARGE SCALE GENOMIC DNA]</scope>
    <source>
        <strain evidence="1 2">M1-21</strain>
    </source>
</reference>
<organism evidence="1 2">
    <name type="scientific">Uliginosibacterium sediminicola</name>
    <dbReference type="NCBI Taxonomy" id="2024550"/>
    <lineage>
        <taxon>Bacteria</taxon>
        <taxon>Pseudomonadati</taxon>
        <taxon>Pseudomonadota</taxon>
        <taxon>Betaproteobacteria</taxon>
        <taxon>Rhodocyclales</taxon>
        <taxon>Zoogloeaceae</taxon>
        <taxon>Uliginosibacterium</taxon>
    </lineage>
</organism>
<dbReference type="RefSeq" id="WP_345918635.1">
    <property type="nucleotide sequence ID" value="NZ_JBDIVE010000002.1"/>
</dbReference>
<name>A0ABU9YW48_9RHOO</name>
<keyword evidence="2" id="KW-1185">Reference proteome</keyword>
<accession>A0ABU9YW48</accession>
<sequence>MSKIDQPAGIAVDRGVRPLDVFCVAEDALTCHERTDDRHQEHGARKPFVGADELREWLTTQGFRCANNTLRHQGNGCNWYAYRRSNLSARTCECNDDKPGMQIVVTPSAMVLHNRLHESVEIELCGEANGVWWKVTAYSITPSDVPKKLADVERALISAWNALTPNT</sequence>
<gene>
    <name evidence="1" type="ORF">ABDB84_05220</name>
</gene>
<evidence type="ECO:0000313" key="2">
    <source>
        <dbReference type="Proteomes" id="UP001410394"/>
    </source>
</evidence>
<dbReference type="Proteomes" id="UP001410394">
    <property type="component" value="Unassembled WGS sequence"/>
</dbReference>
<evidence type="ECO:0000313" key="1">
    <source>
        <dbReference type="EMBL" id="MEN3067872.1"/>
    </source>
</evidence>
<comment type="caution">
    <text evidence="1">The sequence shown here is derived from an EMBL/GenBank/DDBJ whole genome shotgun (WGS) entry which is preliminary data.</text>
</comment>
<proteinExistence type="predicted"/>
<dbReference type="EMBL" id="JBDIVE010000002">
    <property type="protein sequence ID" value="MEN3067872.1"/>
    <property type="molecule type" value="Genomic_DNA"/>
</dbReference>
<protein>
    <submittedName>
        <fullName evidence="1">Uncharacterized protein</fullName>
    </submittedName>
</protein>